<feature type="region of interest" description="Disordered" evidence="1">
    <location>
        <begin position="256"/>
        <end position="295"/>
    </location>
</feature>
<dbReference type="EMBL" id="MT144651">
    <property type="protein sequence ID" value="QJH96424.1"/>
    <property type="molecule type" value="Genomic_DNA"/>
</dbReference>
<accession>A0A6M3XEY7</accession>
<sequence length="627" mass="66472">MADTIELGSSIKTVETPEALKKASDKATQLMDLGALSPEERSRSIAYKSQPYLDQLGKLTDQYNKTMESQGLRFSTERRGKLGEITTEIGRQLGESVYVPMIQQEQDNARANIALGADVGAQVGNIQLQEKQLNQQMVQFAYSHNFDVQKFQEAVRATKAGEVLADKQLAEAVRQFDENLVQTKLEANRTYGLQQRQTQIAELNGAMDRATAQGNATGVFKDPVTGLDYDTLDKQKLELDAKIVKAAYTGSWEEEGSITADDVLDPDQDTGLGDDGGEAGGGEGGRGEGGGGQTATDVLQKASKTAGDMERLQLYDSYATRMGVPMKAVEMVASALDPEDEDSLFTRLAAGTPIPLDELTAMFGGISDPFFVLADFVTLDADGNVVLLNPLPAGAAANVNPGIVRSGSAGGTQERPPAGGFTVVPGTSGGDLGASTGTDVEDNTNLGPNENLLGGNSTAQFAPLPPETLAGVTAGRMRLEDVNLDAFSPEDQAKLRDAASKAPPRQPAKRTLTAQEQQAIAQGQMGTDQIPWDQLTEASMSWAKAQLAQRQQAQAATKTAAMTTFAAKDLSASYPQAVSVLRDAGRMDLEPILYQIRSGRAVPAAQIEALKEAGLNITGAPTRALGV</sequence>
<evidence type="ECO:0000256" key="1">
    <source>
        <dbReference type="SAM" id="MobiDB-lite"/>
    </source>
</evidence>
<protein>
    <submittedName>
        <fullName evidence="2">Uncharacterized protein</fullName>
    </submittedName>
</protein>
<proteinExistence type="predicted"/>
<dbReference type="AlphaFoldDB" id="A0A6M3XEY7"/>
<evidence type="ECO:0000313" key="2">
    <source>
        <dbReference type="EMBL" id="QJH96424.1"/>
    </source>
</evidence>
<name>A0A6M3XEY7_9ZZZZ</name>
<gene>
    <name evidence="2" type="ORF">TM448B00727_0002</name>
</gene>
<reference evidence="2" key="1">
    <citation type="submission" date="2020-03" db="EMBL/GenBank/DDBJ databases">
        <title>The deep terrestrial virosphere.</title>
        <authorList>
            <person name="Holmfeldt K."/>
            <person name="Nilsson E."/>
            <person name="Simone D."/>
            <person name="Lopez-Fernandez M."/>
            <person name="Wu X."/>
            <person name="de Brujin I."/>
            <person name="Lundin D."/>
            <person name="Andersson A."/>
            <person name="Bertilsson S."/>
            <person name="Dopson M."/>
        </authorList>
    </citation>
    <scope>NUCLEOTIDE SEQUENCE</scope>
    <source>
        <strain evidence="2">TM448B00727</strain>
    </source>
</reference>
<feature type="compositionally biased region" description="Acidic residues" evidence="1">
    <location>
        <begin position="256"/>
        <end position="268"/>
    </location>
</feature>
<feature type="compositionally biased region" description="Gly residues" evidence="1">
    <location>
        <begin position="278"/>
        <end position="293"/>
    </location>
</feature>
<organism evidence="2">
    <name type="scientific">viral metagenome</name>
    <dbReference type="NCBI Taxonomy" id="1070528"/>
    <lineage>
        <taxon>unclassified sequences</taxon>
        <taxon>metagenomes</taxon>
        <taxon>organismal metagenomes</taxon>
    </lineage>
</organism>